<dbReference type="Gene3D" id="3.40.50.720">
    <property type="entry name" value="NAD(P)-binding Rossmann-like Domain"/>
    <property type="match status" value="1"/>
</dbReference>
<evidence type="ECO:0000259" key="10">
    <source>
        <dbReference type="Pfam" id="PF00724"/>
    </source>
</evidence>
<dbReference type="GO" id="GO:0016491">
    <property type="term" value="F:oxidoreductase activity"/>
    <property type="evidence" value="ECO:0007669"/>
    <property type="project" value="UniProtKB-KW"/>
</dbReference>
<dbReference type="PATRIC" id="fig|52689.4.peg.3278"/>
<comment type="caution">
    <text evidence="12">The sequence shown here is derived from an EMBL/GenBank/DDBJ whole genome shotgun (WGS) entry which is preliminary data.</text>
</comment>
<dbReference type="InterPro" id="IPR036188">
    <property type="entry name" value="FAD/NAD-bd_sf"/>
</dbReference>
<dbReference type="Gene3D" id="3.20.20.70">
    <property type="entry name" value="Aldolase class I"/>
    <property type="match status" value="1"/>
</dbReference>
<dbReference type="GO" id="GO:0051536">
    <property type="term" value="F:iron-sulfur cluster binding"/>
    <property type="evidence" value="ECO:0007669"/>
    <property type="project" value="UniProtKB-KW"/>
</dbReference>
<dbReference type="CDD" id="cd02803">
    <property type="entry name" value="OYE_like_FMN_family"/>
    <property type="match status" value="1"/>
</dbReference>
<dbReference type="Pfam" id="PF07992">
    <property type="entry name" value="Pyr_redox_2"/>
    <property type="match status" value="1"/>
</dbReference>
<dbReference type="Gene3D" id="3.50.50.60">
    <property type="entry name" value="FAD/NAD(P)-binding domain"/>
    <property type="match status" value="1"/>
</dbReference>
<evidence type="ECO:0000256" key="6">
    <source>
        <dbReference type="ARBA" id="ARBA00022723"/>
    </source>
</evidence>
<dbReference type="RefSeq" id="WP_050741776.1">
    <property type="nucleotide sequence ID" value="NZ_LGYO01000065.1"/>
</dbReference>
<evidence type="ECO:0000313" key="12">
    <source>
        <dbReference type="EMBL" id="KNZ40361.1"/>
    </source>
</evidence>
<dbReference type="EMBL" id="LGYO01000065">
    <property type="protein sequence ID" value="KNZ40361.1"/>
    <property type="molecule type" value="Genomic_DNA"/>
</dbReference>
<dbReference type="Proteomes" id="UP000036873">
    <property type="component" value="Unassembled WGS sequence"/>
</dbReference>
<dbReference type="Pfam" id="PF00724">
    <property type="entry name" value="Oxidored_FMN"/>
    <property type="match status" value="1"/>
</dbReference>
<name>A0A0L6TVT3_9FIRM</name>
<accession>A0A0L6TVT3</accession>
<keyword evidence="4" id="KW-0285">Flavoprotein</keyword>
<dbReference type="PRINTS" id="PR00469">
    <property type="entry name" value="PNDRDTASEII"/>
</dbReference>
<evidence type="ECO:0000256" key="4">
    <source>
        <dbReference type="ARBA" id="ARBA00022630"/>
    </source>
</evidence>
<feature type="domain" description="NADH:flavin oxidoreductase/NADH oxidase N-terminal" evidence="10">
    <location>
        <begin position="5"/>
        <end position="338"/>
    </location>
</feature>
<evidence type="ECO:0000256" key="3">
    <source>
        <dbReference type="ARBA" id="ARBA00011048"/>
    </source>
</evidence>
<keyword evidence="7" id="KW-0560">Oxidoreductase</keyword>
<dbReference type="STRING" id="52689.AKG39_17935"/>
<evidence type="ECO:0000256" key="7">
    <source>
        <dbReference type="ARBA" id="ARBA00023002"/>
    </source>
</evidence>
<comment type="cofactor">
    <cofactor evidence="2">
        <name>[4Fe-4S] cluster</name>
        <dbReference type="ChEBI" id="CHEBI:49883"/>
    </cofactor>
</comment>
<feature type="domain" description="FAD/NAD(P)-binding" evidence="11">
    <location>
        <begin position="383"/>
        <end position="606"/>
    </location>
</feature>
<dbReference type="SUPFAM" id="SSF51395">
    <property type="entry name" value="FMN-linked oxidoreductases"/>
    <property type="match status" value="1"/>
</dbReference>
<dbReference type="SUPFAM" id="SSF51905">
    <property type="entry name" value="FAD/NAD(P)-binding domain"/>
    <property type="match status" value="1"/>
</dbReference>
<gene>
    <name evidence="12" type="ORF">AKG39_17935</name>
</gene>
<evidence type="ECO:0000256" key="2">
    <source>
        <dbReference type="ARBA" id="ARBA00001966"/>
    </source>
</evidence>
<dbReference type="GO" id="GO:0010181">
    <property type="term" value="F:FMN binding"/>
    <property type="evidence" value="ECO:0007669"/>
    <property type="project" value="InterPro"/>
</dbReference>
<dbReference type="PRINTS" id="PR00368">
    <property type="entry name" value="FADPNR"/>
</dbReference>
<dbReference type="InterPro" id="IPR001155">
    <property type="entry name" value="OxRdtase_FMN_N"/>
</dbReference>
<dbReference type="GO" id="GO:0046872">
    <property type="term" value="F:metal ion binding"/>
    <property type="evidence" value="ECO:0007669"/>
    <property type="project" value="UniProtKB-KW"/>
</dbReference>
<keyword evidence="13" id="KW-1185">Reference proteome</keyword>
<protein>
    <submittedName>
        <fullName evidence="12">NADH:flavin oxidoreductase</fullName>
    </submittedName>
</protein>
<dbReference type="PANTHER" id="PTHR42917:SF2">
    <property type="entry name" value="2,4-DIENOYL-COA REDUCTASE [(2E)-ENOYL-COA-PRODUCING]"/>
    <property type="match status" value="1"/>
</dbReference>
<dbReference type="AlphaFoldDB" id="A0A0L6TVT3"/>
<comment type="cofactor">
    <cofactor evidence="1">
        <name>FMN</name>
        <dbReference type="ChEBI" id="CHEBI:58210"/>
    </cofactor>
</comment>
<sequence>MKFSKLFSPIHIGNLEIKNRGVMPSMVTNFCNEDGSVSDRFIAYHEARAKGGVGLIIVEAAYVNPCGKGFINQIGIDRDELIPGLKKLTDQIHSHDTKIAIQIYHGGRQANTQVTGMPLVAPSAIACPVMQAIPHALVLEEIKYMVKDFADAAERAQKAGFDAVEIHGAHGYLLNEFLSPATNHRNDEYGGSIENRQRFPLEVVDAVRARVGDDFPVIYRITSDEFSPEGLTIFDTADFSKVLVEHGVSAINVSGGTYVSGRTASGAEDILGVYVENAGIIKEVINNAVPVIVANRIKTPKFADDVIGNRKADMVATGRTLICDADFYNKAKNHIDDEIRGCLSCNHCMSELMSGVPISCIYNPLTGHEQEYDLSVLSETPHSIMVVGGGPGGMAAAHIGALKGHCVTLYEQSGHLGGNVLPGTKPPNKSEMFALIDYYTTVLKKNGVDVKFNTKVDLDMIENEMPGMVIVATGSSPIIPKIPGVDNEYVLTAEDVLMSPEKAGNKVVVIGGGSVGIETAELLSHQDKDVSVIEMTNEILGDMAPMLKAGLMVRAAQTRMKVMTGEKVVEIKDHKVVTDQRIFEGIDTVVLAVGYEPDNALAAALKESKVPFIVIGDAVKPRKIFEAVKEGFETAYKL</sequence>
<dbReference type="InterPro" id="IPR023753">
    <property type="entry name" value="FAD/NAD-binding_dom"/>
</dbReference>
<keyword evidence="5" id="KW-0288">FMN</keyword>
<keyword evidence="8" id="KW-0408">Iron</keyword>
<dbReference type="InterPro" id="IPR013785">
    <property type="entry name" value="Aldolase_TIM"/>
</dbReference>
<evidence type="ECO:0000256" key="1">
    <source>
        <dbReference type="ARBA" id="ARBA00001917"/>
    </source>
</evidence>
<dbReference type="OrthoDB" id="9772736at2"/>
<reference evidence="13" key="1">
    <citation type="submission" date="2015-07" db="EMBL/GenBank/DDBJ databases">
        <title>Draft genome sequence of Acetobacterium bakii DSM 8293, a potential psychrophilic chemical producer through syngas fermentation.</title>
        <authorList>
            <person name="Song Y."/>
            <person name="Hwang S."/>
            <person name="Cho B.-K."/>
        </authorList>
    </citation>
    <scope>NUCLEOTIDE SEQUENCE [LARGE SCALE GENOMIC DNA]</scope>
    <source>
        <strain evidence="13">DSM 8239</strain>
    </source>
</reference>
<comment type="similarity">
    <text evidence="3">In the N-terminal section; belongs to the NADH:flavin oxidoreductase/NADH oxidase family.</text>
</comment>
<dbReference type="InterPro" id="IPR051793">
    <property type="entry name" value="NADH:flavin_oxidoreductase"/>
</dbReference>
<keyword evidence="6" id="KW-0479">Metal-binding</keyword>
<evidence type="ECO:0000256" key="9">
    <source>
        <dbReference type="ARBA" id="ARBA00023014"/>
    </source>
</evidence>
<dbReference type="PANTHER" id="PTHR42917">
    <property type="entry name" value="2,4-DIENOYL-COA REDUCTASE"/>
    <property type="match status" value="1"/>
</dbReference>
<organism evidence="12 13">
    <name type="scientific">Acetobacterium bakii</name>
    <dbReference type="NCBI Taxonomy" id="52689"/>
    <lineage>
        <taxon>Bacteria</taxon>
        <taxon>Bacillati</taxon>
        <taxon>Bacillota</taxon>
        <taxon>Clostridia</taxon>
        <taxon>Eubacteriales</taxon>
        <taxon>Eubacteriaceae</taxon>
        <taxon>Acetobacterium</taxon>
    </lineage>
</organism>
<keyword evidence="9" id="KW-0411">Iron-sulfur</keyword>
<evidence type="ECO:0000313" key="13">
    <source>
        <dbReference type="Proteomes" id="UP000036873"/>
    </source>
</evidence>
<proteinExistence type="inferred from homology"/>
<evidence type="ECO:0000256" key="8">
    <source>
        <dbReference type="ARBA" id="ARBA00023004"/>
    </source>
</evidence>
<evidence type="ECO:0000256" key="5">
    <source>
        <dbReference type="ARBA" id="ARBA00022643"/>
    </source>
</evidence>
<evidence type="ECO:0000259" key="11">
    <source>
        <dbReference type="Pfam" id="PF07992"/>
    </source>
</evidence>